<dbReference type="InterPro" id="IPR029447">
    <property type="entry name" value="DUF4439"/>
</dbReference>
<dbReference type="Proteomes" id="UP000704762">
    <property type="component" value="Unassembled WGS sequence"/>
</dbReference>
<dbReference type="InterPro" id="IPR009078">
    <property type="entry name" value="Ferritin-like_SF"/>
</dbReference>
<evidence type="ECO:0000256" key="1">
    <source>
        <dbReference type="SAM" id="MobiDB-lite"/>
    </source>
</evidence>
<feature type="region of interest" description="Disordered" evidence="1">
    <location>
        <begin position="35"/>
        <end position="66"/>
    </location>
</feature>
<evidence type="ECO:0000259" key="2">
    <source>
        <dbReference type="Pfam" id="PF14530"/>
    </source>
</evidence>
<dbReference type="Gene3D" id="1.20.1260.10">
    <property type="match status" value="1"/>
</dbReference>
<sequence length="344" mass="35838">MASERQRPAPGRRGFLLGAFGLGLVVTSTAAGCSLTDPRIDTSGLKPRPIPTPSPTPSLPGSAAGADTEQALARLATAVLDSRDAARLGAQVRMLVGLVLADHRDHVVALRSPQPTSRPVPTGSPSPTTRTSPGTGAGKAATALRRLVAGERAAARLHRAAADATSGYTCLLWGSLAAAAGQYADALESGARTAAPPKPQQRRPLVPVTDLEAIQALLRQSHAMVYGYQLALGKLSGARADRAAGRLAQHRVLRDRLVDLLNERSADVPAAEPAYVPPIEVSNASRAVVLLRLMETRFLPFVGQWVAAAATGPTRSLALDELSAATLSARAWGAALQDWPGWPS</sequence>
<name>A0ABS2RP24_9ACTN</name>
<keyword evidence="4" id="KW-1185">Reference proteome</keyword>
<organism evidence="3 4">
    <name type="scientific">Microlunatus panaciterrae</name>
    <dbReference type="NCBI Taxonomy" id="400768"/>
    <lineage>
        <taxon>Bacteria</taxon>
        <taxon>Bacillati</taxon>
        <taxon>Actinomycetota</taxon>
        <taxon>Actinomycetes</taxon>
        <taxon>Propionibacteriales</taxon>
        <taxon>Propionibacteriaceae</taxon>
        <taxon>Microlunatus</taxon>
    </lineage>
</organism>
<reference evidence="3 4" key="1">
    <citation type="submission" date="2021-01" db="EMBL/GenBank/DDBJ databases">
        <title>Sequencing the genomes of 1000 actinobacteria strains.</title>
        <authorList>
            <person name="Klenk H.-P."/>
        </authorList>
    </citation>
    <scope>NUCLEOTIDE SEQUENCE [LARGE SCALE GENOMIC DNA]</scope>
    <source>
        <strain evidence="3 4">DSM 18662</strain>
    </source>
</reference>
<accession>A0ABS2RP24</accession>
<evidence type="ECO:0000313" key="3">
    <source>
        <dbReference type="EMBL" id="MBM7800322.1"/>
    </source>
</evidence>
<dbReference type="RefSeq" id="WP_204919612.1">
    <property type="nucleotide sequence ID" value="NZ_BAAAQP010000003.1"/>
</dbReference>
<dbReference type="Pfam" id="PF14530">
    <property type="entry name" value="DUF4439"/>
    <property type="match status" value="1"/>
</dbReference>
<protein>
    <recommendedName>
        <fullName evidence="2">DUF4439 domain-containing protein</fullName>
    </recommendedName>
</protein>
<feature type="compositionally biased region" description="Pro residues" evidence="1">
    <location>
        <begin position="48"/>
        <end position="58"/>
    </location>
</feature>
<feature type="region of interest" description="Disordered" evidence="1">
    <location>
        <begin position="111"/>
        <end position="138"/>
    </location>
</feature>
<dbReference type="EMBL" id="JAFBCF010000001">
    <property type="protein sequence ID" value="MBM7800322.1"/>
    <property type="molecule type" value="Genomic_DNA"/>
</dbReference>
<dbReference type="SUPFAM" id="SSF47240">
    <property type="entry name" value="Ferritin-like"/>
    <property type="match status" value="1"/>
</dbReference>
<gene>
    <name evidence="3" type="ORF">JOE57_003243</name>
</gene>
<dbReference type="InterPro" id="IPR012347">
    <property type="entry name" value="Ferritin-like"/>
</dbReference>
<dbReference type="PROSITE" id="PS51257">
    <property type="entry name" value="PROKAR_LIPOPROTEIN"/>
    <property type="match status" value="1"/>
</dbReference>
<feature type="domain" description="DUF4439" evidence="2">
    <location>
        <begin position="213"/>
        <end position="343"/>
    </location>
</feature>
<evidence type="ECO:0000313" key="4">
    <source>
        <dbReference type="Proteomes" id="UP000704762"/>
    </source>
</evidence>
<feature type="compositionally biased region" description="Low complexity" evidence="1">
    <location>
        <begin position="125"/>
        <end position="134"/>
    </location>
</feature>
<comment type="caution">
    <text evidence="3">The sequence shown here is derived from an EMBL/GenBank/DDBJ whole genome shotgun (WGS) entry which is preliminary data.</text>
</comment>
<proteinExistence type="predicted"/>